<dbReference type="AlphaFoldDB" id="A0A7X6BD33"/>
<evidence type="ECO:0008006" key="4">
    <source>
        <dbReference type="Google" id="ProtNLM"/>
    </source>
</evidence>
<reference evidence="2 3" key="1">
    <citation type="submission" date="2020-03" db="EMBL/GenBank/DDBJ databases">
        <title>Genomic Encyclopedia of Type Strains, Phase IV (KMG-IV): sequencing the most valuable type-strain genomes for metagenomic binning, comparative biology and taxonomic classification.</title>
        <authorList>
            <person name="Goeker M."/>
        </authorList>
    </citation>
    <scope>NUCLEOTIDE SEQUENCE [LARGE SCALE GENOMIC DNA]</scope>
    <source>
        <strain evidence="2 3">DSM 7225</strain>
    </source>
</reference>
<dbReference type="Proteomes" id="UP000531251">
    <property type="component" value="Unassembled WGS sequence"/>
</dbReference>
<dbReference type="PROSITE" id="PS51257">
    <property type="entry name" value="PROKAR_LIPOPROTEIN"/>
    <property type="match status" value="1"/>
</dbReference>
<dbReference type="NCBIfam" id="NF047637">
    <property type="entry name" value="lipo_CC0125"/>
    <property type="match status" value="1"/>
</dbReference>
<feature type="signal peptide" evidence="1">
    <location>
        <begin position="1"/>
        <end position="25"/>
    </location>
</feature>
<evidence type="ECO:0000313" key="3">
    <source>
        <dbReference type="Proteomes" id="UP000531251"/>
    </source>
</evidence>
<dbReference type="RefSeq" id="WP_125976110.1">
    <property type="nucleotide sequence ID" value="NZ_BAAADY010000013.1"/>
</dbReference>
<protein>
    <recommendedName>
        <fullName evidence="4">DUF4136 domain-containing protein</fullName>
    </recommendedName>
</protein>
<sequence length="199" mass="22567">MPISSQKGRRLAALGLMVAGSLSLASCMTATPYQPASASGSVRNGYSDEQIEDNRFRVSFSGNSLTSRETVERYLLYRAAELTLQNGYDYFLLANRDTEKKTQTYATPGVGGAGFGGPWGYWNPYWRYYSPRWGWRSWDPFWGDPFFDRSVDIRTVDRYEAMAEIVMGKGPKPADNIRAFDAREVKERLGPKIQMPQTR</sequence>
<accession>A0A7X6BD33</accession>
<proteinExistence type="predicted"/>
<keyword evidence="3" id="KW-1185">Reference proteome</keyword>
<keyword evidence="1" id="KW-0732">Signal</keyword>
<dbReference type="EMBL" id="JAATJB010000004">
    <property type="protein sequence ID" value="NJB97471.1"/>
    <property type="molecule type" value="Genomic_DNA"/>
</dbReference>
<evidence type="ECO:0000256" key="1">
    <source>
        <dbReference type="SAM" id="SignalP"/>
    </source>
</evidence>
<evidence type="ECO:0000313" key="2">
    <source>
        <dbReference type="EMBL" id="NJB97471.1"/>
    </source>
</evidence>
<feature type="chain" id="PRO_5030882417" description="DUF4136 domain-containing protein" evidence="1">
    <location>
        <begin position="26"/>
        <end position="199"/>
    </location>
</feature>
<organism evidence="2 3">
    <name type="scientific">Sphingomonas trueperi</name>
    <dbReference type="NCBI Taxonomy" id="53317"/>
    <lineage>
        <taxon>Bacteria</taxon>
        <taxon>Pseudomonadati</taxon>
        <taxon>Pseudomonadota</taxon>
        <taxon>Alphaproteobacteria</taxon>
        <taxon>Sphingomonadales</taxon>
        <taxon>Sphingomonadaceae</taxon>
        <taxon>Sphingomonas</taxon>
    </lineage>
</organism>
<name>A0A7X6BD33_9SPHN</name>
<gene>
    <name evidence="2" type="ORF">GGR89_001783</name>
</gene>
<comment type="caution">
    <text evidence="2">The sequence shown here is derived from an EMBL/GenBank/DDBJ whole genome shotgun (WGS) entry which is preliminary data.</text>
</comment>